<comment type="similarity">
    <text evidence="2 10">Belongs to the D-isomer specific 2-hydroxyacid dehydrogenase family.</text>
</comment>
<dbReference type="GO" id="GO:0006564">
    <property type="term" value="P:L-serine biosynthetic process"/>
    <property type="evidence" value="ECO:0007669"/>
    <property type="project" value="UniProtKB-ARBA"/>
</dbReference>
<dbReference type="EC" id="1.1.1.399" evidence="3"/>
<dbReference type="InterPro" id="IPR006139">
    <property type="entry name" value="D-isomer_2_OHA_DH_cat_dom"/>
</dbReference>
<dbReference type="PANTHER" id="PTHR42789:SF1">
    <property type="entry name" value="D-ISOMER SPECIFIC 2-HYDROXYACID DEHYDROGENASE FAMILY PROTEIN (AFU_ORTHOLOGUE AFUA_6G10090)"/>
    <property type="match status" value="1"/>
</dbReference>
<feature type="region of interest" description="Disordered" evidence="11">
    <location>
        <begin position="1"/>
        <end position="26"/>
    </location>
</feature>
<evidence type="ECO:0000259" key="12">
    <source>
        <dbReference type="Pfam" id="PF00389"/>
    </source>
</evidence>
<evidence type="ECO:0000256" key="11">
    <source>
        <dbReference type="SAM" id="MobiDB-lite"/>
    </source>
</evidence>
<dbReference type="NCBIfam" id="NF008759">
    <property type="entry name" value="PRK11790.1"/>
    <property type="match status" value="1"/>
</dbReference>
<comment type="function">
    <text evidence="1">Catalyzes the reversible oxidation of 3-phospho-D-glycerate to 3-phosphonooxypyruvate, the first step of the phosphorylated L-serine biosynthesis pathway. Also catalyzes the reversible oxidation of 2-hydroxyglutarate to 2-oxoglutarate.</text>
</comment>
<dbReference type="InterPro" id="IPR006140">
    <property type="entry name" value="D-isomer_DH_NAD-bd"/>
</dbReference>
<dbReference type="Pfam" id="PF22629">
    <property type="entry name" value="ACT_AHAS_ss"/>
    <property type="match status" value="1"/>
</dbReference>
<dbReference type="Pfam" id="PF00389">
    <property type="entry name" value="2-Hacid_dh"/>
    <property type="match status" value="1"/>
</dbReference>
<dbReference type="InterPro" id="IPR050857">
    <property type="entry name" value="D-2-hydroxyacid_DH"/>
</dbReference>
<evidence type="ECO:0000256" key="10">
    <source>
        <dbReference type="RuleBase" id="RU003719"/>
    </source>
</evidence>
<dbReference type="STRING" id="52.CMC5_073050"/>
<dbReference type="Gene3D" id="3.40.50.720">
    <property type="entry name" value="NAD(P)-binding Rossmann-like Domain"/>
    <property type="match status" value="2"/>
</dbReference>
<evidence type="ECO:0000256" key="2">
    <source>
        <dbReference type="ARBA" id="ARBA00005854"/>
    </source>
</evidence>
<dbReference type="Gene3D" id="3.30.70.260">
    <property type="match status" value="1"/>
</dbReference>
<sequence length="450" mass="48418">MPFDVTGSPSGTTSPSSVRTAGPRCAKKRPFNIMSTDENPSAAPQSLPVQEPAKVLLLEGIHKSALKRFTDEGFQVETRSGGLGEDDLIKALAGVHLLGIRSKTRVTARVLENAPSLRAVGCFCIGTNQVDLVAANHSGVPVFNAPFSNTRSVAELMIAEIILLARQIGDRSREVHCGMWKKTATHCHEVRGKTLGVVGYGHIGQQLGVIAEALGMRVLYYDIMAKLPMGNNRALPTLNGLLEQADFVSLHVPETPETRNLINADAIAHMKKGACLLNASRGTVVDIHALAEALKSEHVGGAAIDVYPEEPEANGAAFETELQNLPNVILTPHIGGSTEEAQEAIGHEVSHSLAHFETSGATTGAVNFPRVDLPPRRGTHRLLNVHRNVPGVLRDVNQIVSDLDANINSQVLATDNNIGYLIIDMEKNVSMEVSRRIAALKTNIRTRVLY</sequence>
<dbReference type="KEGG" id="ccro:CMC5_073050"/>
<feature type="compositionally biased region" description="Low complexity" evidence="11">
    <location>
        <begin position="1"/>
        <end position="17"/>
    </location>
</feature>
<dbReference type="GO" id="GO:0004617">
    <property type="term" value="F:phosphoglycerate dehydrogenase activity"/>
    <property type="evidence" value="ECO:0007669"/>
    <property type="project" value="UniProtKB-ARBA"/>
</dbReference>
<dbReference type="FunFam" id="3.40.50.720:FF:000041">
    <property type="entry name" value="D-3-phosphoglycerate dehydrogenase"/>
    <property type="match status" value="1"/>
</dbReference>
<dbReference type="InterPro" id="IPR054480">
    <property type="entry name" value="AHAS_small-like_ACT"/>
</dbReference>
<proteinExistence type="inferred from homology"/>
<dbReference type="InterPro" id="IPR029752">
    <property type="entry name" value="D-isomer_DH_CS1"/>
</dbReference>
<dbReference type="Pfam" id="PF02826">
    <property type="entry name" value="2-Hacid_dh_C"/>
    <property type="match status" value="1"/>
</dbReference>
<evidence type="ECO:0000313" key="15">
    <source>
        <dbReference type="EMBL" id="AKT43077.1"/>
    </source>
</evidence>
<evidence type="ECO:0000259" key="14">
    <source>
        <dbReference type="Pfam" id="PF22629"/>
    </source>
</evidence>
<accession>A0A0K1ER12</accession>
<dbReference type="PROSITE" id="PS00065">
    <property type="entry name" value="D_2_HYDROXYACID_DH_1"/>
    <property type="match status" value="1"/>
</dbReference>
<dbReference type="InterPro" id="IPR029753">
    <property type="entry name" value="D-isomer_DH_CS"/>
</dbReference>
<dbReference type="CDD" id="cd12176">
    <property type="entry name" value="PGDH_3"/>
    <property type="match status" value="1"/>
</dbReference>
<feature type="domain" description="D-isomer specific 2-hydroxyacid dehydrogenase catalytic" evidence="12">
    <location>
        <begin position="55"/>
        <end position="367"/>
    </location>
</feature>
<evidence type="ECO:0000313" key="16">
    <source>
        <dbReference type="Proteomes" id="UP000067626"/>
    </source>
</evidence>
<name>A0A0K1ER12_CHOCO</name>
<keyword evidence="16" id="KW-1185">Reference proteome</keyword>
<dbReference type="InterPro" id="IPR045865">
    <property type="entry name" value="ACT-like_dom_sf"/>
</dbReference>
<dbReference type="PROSITE" id="PS00671">
    <property type="entry name" value="D_2_HYDROXYACID_DH_3"/>
    <property type="match status" value="1"/>
</dbReference>
<comment type="catalytic activity">
    <reaction evidence="9">
        <text>(R)-2-hydroxyglutarate + NAD(+) = 2-oxoglutarate + NADH + H(+)</text>
        <dbReference type="Rhea" id="RHEA:49612"/>
        <dbReference type="ChEBI" id="CHEBI:15378"/>
        <dbReference type="ChEBI" id="CHEBI:15801"/>
        <dbReference type="ChEBI" id="CHEBI:16810"/>
        <dbReference type="ChEBI" id="CHEBI:57540"/>
        <dbReference type="ChEBI" id="CHEBI:57945"/>
        <dbReference type="EC" id="1.1.1.399"/>
    </reaction>
</comment>
<feature type="domain" description="D-isomer specific 2-hydroxyacid dehydrogenase NAD-binding" evidence="13">
    <location>
        <begin position="159"/>
        <end position="335"/>
    </location>
</feature>
<feature type="domain" description="Acetolactate synthase small subunit-like ACT" evidence="14">
    <location>
        <begin position="385"/>
        <end position="442"/>
    </location>
</feature>
<keyword evidence="6" id="KW-0520">NAD</keyword>
<evidence type="ECO:0000256" key="5">
    <source>
        <dbReference type="ARBA" id="ARBA00023002"/>
    </source>
</evidence>
<dbReference type="AlphaFoldDB" id="A0A0K1ER12"/>
<evidence type="ECO:0000256" key="9">
    <source>
        <dbReference type="ARBA" id="ARBA00048126"/>
    </source>
</evidence>
<evidence type="ECO:0000256" key="6">
    <source>
        <dbReference type="ARBA" id="ARBA00023027"/>
    </source>
</evidence>
<dbReference type="CDD" id="cd04901">
    <property type="entry name" value="ACT_3PGDH"/>
    <property type="match status" value="1"/>
</dbReference>
<evidence type="ECO:0000256" key="8">
    <source>
        <dbReference type="ARBA" id="ARBA00030455"/>
    </source>
</evidence>
<dbReference type="GO" id="GO:0047545">
    <property type="term" value="F:(S)-2-hydroxyglutarate dehydrogenase activity"/>
    <property type="evidence" value="ECO:0007669"/>
    <property type="project" value="UniProtKB-ARBA"/>
</dbReference>
<evidence type="ECO:0000256" key="3">
    <source>
        <dbReference type="ARBA" id="ARBA00013001"/>
    </source>
</evidence>
<keyword evidence="5 10" id="KW-0560">Oxidoreductase</keyword>
<dbReference type="SUPFAM" id="SSF51735">
    <property type="entry name" value="NAD(P)-binding Rossmann-fold domains"/>
    <property type="match status" value="1"/>
</dbReference>
<dbReference type="Proteomes" id="UP000067626">
    <property type="component" value="Chromosome"/>
</dbReference>
<dbReference type="InterPro" id="IPR036291">
    <property type="entry name" value="NAD(P)-bd_dom_sf"/>
</dbReference>
<gene>
    <name evidence="15" type="ORF">CMC5_073050</name>
</gene>
<protein>
    <recommendedName>
        <fullName evidence="8">2-oxoglutarate reductase</fullName>
        <ecNumber evidence="3">1.1.1.399</ecNumber>
    </recommendedName>
    <alternativeName>
        <fullName evidence="8">2-oxoglutarate reductase</fullName>
    </alternativeName>
</protein>
<reference evidence="15 16" key="1">
    <citation type="submission" date="2015-07" db="EMBL/GenBank/DDBJ databases">
        <title>Genome analysis of myxobacterium Chondromyces crocatus Cm c5 reveals a high potential for natural compound synthesis and the genetic basis for the loss of fruiting body formation.</title>
        <authorList>
            <person name="Zaburannyi N."/>
            <person name="Bunk B."/>
            <person name="Maier J."/>
            <person name="Overmann J."/>
            <person name="Mueller R."/>
        </authorList>
    </citation>
    <scope>NUCLEOTIDE SEQUENCE [LARGE SCALE GENOMIC DNA]</scope>
    <source>
        <strain evidence="15 16">Cm c5</strain>
    </source>
</reference>
<keyword evidence="4" id="KW-0028">Amino-acid biosynthesis</keyword>
<dbReference type="SUPFAM" id="SSF52283">
    <property type="entry name" value="Formate/glycerate dehydrogenase catalytic domain-like"/>
    <property type="match status" value="1"/>
</dbReference>
<evidence type="ECO:0000259" key="13">
    <source>
        <dbReference type="Pfam" id="PF02826"/>
    </source>
</evidence>
<organism evidence="15 16">
    <name type="scientific">Chondromyces crocatus</name>
    <dbReference type="NCBI Taxonomy" id="52"/>
    <lineage>
        <taxon>Bacteria</taxon>
        <taxon>Pseudomonadati</taxon>
        <taxon>Myxococcota</taxon>
        <taxon>Polyangia</taxon>
        <taxon>Polyangiales</taxon>
        <taxon>Polyangiaceae</taxon>
        <taxon>Chondromyces</taxon>
    </lineage>
</organism>
<comment type="pathway">
    <text evidence="7">Amino-acid biosynthesis.</text>
</comment>
<dbReference type="PANTHER" id="PTHR42789">
    <property type="entry name" value="D-ISOMER SPECIFIC 2-HYDROXYACID DEHYDROGENASE FAMILY PROTEIN (AFU_ORTHOLOGUE AFUA_6G10090)"/>
    <property type="match status" value="1"/>
</dbReference>
<evidence type="ECO:0000256" key="7">
    <source>
        <dbReference type="ARBA" id="ARBA00029440"/>
    </source>
</evidence>
<dbReference type="EMBL" id="CP012159">
    <property type="protein sequence ID" value="AKT43077.1"/>
    <property type="molecule type" value="Genomic_DNA"/>
</dbReference>
<evidence type="ECO:0000256" key="4">
    <source>
        <dbReference type="ARBA" id="ARBA00022605"/>
    </source>
</evidence>
<dbReference type="SUPFAM" id="SSF55021">
    <property type="entry name" value="ACT-like"/>
    <property type="match status" value="1"/>
</dbReference>
<dbReference type="GO" id="GO:0051287">
    <property type="term" value="F:NAD binding"/>
    <property type="evidence" value="ECO:0007669"/>
    <property type="project" value="InterPro"/>
</dbReference>
<dbReference type="PATRIC" id="fig|52.7.peg.8025"/>
<evidence type="ECO:0000256" key="1">
    <source>
        <dbReference type="ARBA" id="ARBA00003800"/>
    </source>
</evidence>
<dbReference type="PROSITE" id="PS00670">
    <property type="entry name" value="D_2_HYDROXYACID_DH_2"/>
    <property type="match status" value="1"/>
</dbReference>